<name>A0A0J1JH48_9GAMM</name>
<comment type="caution">
    <text evidence="1">The sequence shown here is derived from an EMBL/GenBank/DDBJ whole genome shotgun (WGS) entry which is preliminary data.</text>
</comment>
<organism evidence="1 2">
    <name type="scientific">Photobacterium aphoticum</name>
    <dbReference type="NCBI Taxonomy" id="754436"/>
    <lineage>
        <taxon>Bacteria</taxon>
        <taxon>Pseudomonadati</taxon>
        <taxon>Pseudomonadota</taxon>
        <taxon>Gammaproteobacteria</taxon>
        <taxon>Vibrionales</taxon>
        <taxon>Vibrionaceae</taxon>
        <taxon>Photobacterium</taxon>
    </lineage>
</organism>
<dbReference type="EMBL" id="LDOV01000016">
    <property type="protein sequence ID" value="KLV01237.1"/>
    <property type="molecule type" value="Genomic_DNA"/>
</dbReference>
<sequence>MGEVLIFNDRHFEALVVVRMASDVIKELGEDPLSSYRGIKVNRYNGKTLTANRATYKAAP</sequence>
<dbReference type="AlphaFoldDB" id="A0A0J1JH48"/>
<evidence type="ECO:0000313" key="1">
    <source>
        <dbReference type="EMBL" id="KLV01237.1"/>
    </source>
</evidence>
<accession>A0A0J1JH48</accession>
<protein>
    <submittedName>
        <fullName evidence="1">Uncharacterized protein</fullName>
    </submittedName>
</protein>
<gene>
    <name evidence="1" type="ORF">ABT58_08945</name>
</gene>
<proteinExistence type="predicted"/>
<keyword evidence="2" id="KW-1185">Reference proteome</keyword>
<reference evidence="1 2" key="1">
    <citation type="submission" date="2015-05" db="EMBL/GenBank/DDBJ databases">
        <title>Photobacterium galathea sp. nov.</title>
        <authorList>
            <person name="Machado H."/>
            <person name="Gram L."/>
        </authorList>
    </citation>
    <scope>NUCLEOTIDE SEQUENCE [LARGE SCALE GENOMIC DNA]</scope>
    <source>
        <strain evidence="1 2">DSM 25995</strain>
    </source>
</reference>
<dbReference type="Proteomes" id="UP000036426">
    <property type="component" value="Unassembled WGS sequence"/>
</dbReference>
<evidence type="ECO:0000313" key="2">
    <source>
        <dbReference type="Proteomes" id="UP000036426"/>
    </source>
</evidence>